<dbReference type="Pfam" id="PF03477">
    <property type="entry name" value="ATP-cone"/>
    <property type="match status" value="1"/>
</dbReference>
<dbReference type="PROSITE" id="PS51161">
    <property type="entry name" value="ATP_CONE"/>
    <property type="match status" value="1"/>
</dbReference>
<dbReference type="GO" id="GO:0003676">
    <property type="term" value="F:nucleic acid binding"/>
    <property type="evidence" value="ECO:0007669"/>
    <property type="project" value="InterPro"/>
</dbReference>
<dbReference type="EMBL" id="UAUU01000008">
    <property type="protein sequence ID" value="SPZ85786.1"/>
    <property type="molecule type" value="Genomic_DNA"/>
</dbReference>
<dbReference type="AlphaFoldDB" id="A0A2X2J271"/>
<dbReference type="GeneID" id="97180923"/>
<sequence>MQIKKYSGELVPFNGESLRHSLSRSGANADQVNQVYDKVLNEIYDGISTRELYQLAFDTLKTVRNSYAARYSLKKALRELGPEGFYFEKYIAHLLRSIGYESTTGQTVQGHAVSHELDVVAYKDGKLITAECKFRNDIDAKISVTTPMYYLSRFKDISNINYQFFGKQLQFQEGWLITNAYFTSDSIDFAKYYHINLLSWDYPKENSIKKKVDKAVFYPVTCLTTLSDLEEQQLLKNQLILVKDIVSNPEKLDLLNLTKERKEKVLNEARELINYQVEEEY</sequence>
<dbReference type="Gene3D" id="3.40.1350.10">
    <property type="match status" value="1"/>
</dbReference>
<protein>
    <submittedName>
        <fullName evidence="1">ATP cone domain</fullName>
    </submittedName>
</protein>
<dbReference type="InterPro" id="IPR011335">
    <property type="entry name" value="Restrct_endonuc-II-like"/>
</dbReference>
<gene>
    <name evidence="1" type="ORF">NCTC11343_02350</name>
</gene>
<dbReference type="Pfam" id="PF22357">
    <property type="entry name" value="AF1548-like_C"/>
    <property type="match status" value="1"/>
</dbReference>
<evidence type="ECO:0000313" key="2">
    <source>
        <dbReference type="Proteomes" id="UP000251241"/>
    </source>
</evidence>
<dbReference type="GO" id="GO:0005524">
    <property type="term" value="F:ATP binding"/>
    <property type="evidence" value="ECO:0007669"/>
    <property type="project" value="UniProtKB-UniRule"/>
</dbReference>
<dbReference type="Proteomes" id="UP000251241">
    <property type="component" value="Unassembled WGS sequence"/>
</dbReference>
<dbReference type="InterPro" id="IPR054374">
    <property type="entry name" value="AF1548-like_C"/>
</dbReference>
<organism evidence="1 2">
    <name type="scientific">Sphingobacterium multivorum</name>
    <dbReference type="NCBI Taxonomy" id="28454"/>
    <lineage>
        <taxon>Bacteria</taxon>
        <taxon>Pseudomonadati</taxon>
        <taxon>Bacteroidota</taxon>
        <taxon>Sphingobacteriia</taxon>
        <taxon>Sphingobacteriales</taxon>
        <taxon>Sphingobacteriaceae</taxon>
        <taxon>Sphingobacterium</taxon>
    </lineage>
</organism>
<reference evidence="1 2" key="1">
    <citation type="submission" date="2018-06" db="EMBL/GenBank/DDBJ databases">
        <authorList>
            <consortium name="Pathogen Informatics"/>
            <person name="Doyle S."/>
        </authorList>
    </citation>
    <scope>NUCLEOTIDE SEQUENCE [LARGE SCALE GENOMIC DNA]</scope>
    <source>
        <strain evidence="1 2">NCTC11343</strain>
    </source>
</reference>
<evidence type="ECO:0000313" key="1">
    <source>
        <dbReference type="EMBL" id="SPZ85786.1"/>
    </source>
</evidence>
<proteinExistence type="predicted"/>
<dbReference type="RefSeq" id="WP_112374691.1">
    <property type="nucleotide sequence ID" value="NZ_CP069793.1"/>
</dbReference>
<accession>A0A2X2J271</accession>
<dbReference type="InterPro" id="IPR005144">
    <property type="entry name" value="ATP-cone_dom"/>
</dbReference>
<dbReference type="SUPFAM" id="SSF52980">
    <property type="entry name" value="Restriction endonuclease-like"/>
    <property type="match status" value="1"/>
</dbReference>
<dbReference type="InterPro" id="IPR011856">
    <property type="entry name" value="tRNA_endonuc-like_dom_sf"/>
</dbReference>
<name>A0A2X2J271_SPHMU</name>